<name>A0A0R2IZJ1_9LACO</name>
<dbReference type="PATRIC" id="fig|319652.3.peg.335"/>
<evidence type="ECO:0000259" key="1">
    <source>
        <dbReference type="Pfam" id="PF06114"/>
    </source>
</evidence>
<dbReference type="Proteomes" id="UP000051568">
    <property type="component" value="Unassembled WGS sequence"/>
</dbReference>
<dbReference type="EMBL" id="JQBR01000001">
    <property type="protein sequence ID" value="KRN67788.1"/>
    <property type="molecule type" value="Genomic_DNA"/>
</dbReference>
<organism evidence="2 3">
    <name type="scientific">Pediococcus cellicola</name>
    <dbReference type="NCBI Taxonomy" id="319652"/>
    <lineage>
        <taxon>Bacteria</taxon>
        <taxon>Bacillati</taxon>
        <taxon>Bacillota</taxon>
        <taxon>Bacilli</taxon>
        <taxon>Lactobacillales</taxon>
        <taxon>Lactobacillaceae</taxon>
        <taxon>Pediococcus</taxon>
    </lineage>
</organism>
<sequence>MQIKDDELEQSLLNYAFDHKVRYKLTTELTPYAPSFTEMQTGTIVINMNWHDSAEIPFQIAHETAHVLNGDKPLYFPTEVSKSKIEIKANIRGIEILMPYYCAHRTEEYADPVQFCHFFRIPSHLFDVVDSKMKEYYGYNDIQAGMH</sequence>
<dbReference type="InterPro" id="IPR010359">
    <property type="entry name" value="IrrE_HExxH"/>
</dbReference>
<dbReference type="RefSeq" id="WP_057748537.1">
    <property type="nucleotide sequence ID" value="NZ_BJVH01000001.1"/>
</dbReference>
<reference evidence="2 3" key="1">
    <citation type="journal article" date="2015" name="Genome Announc.">
        <title>Expanding the biotechnology potential of lactobacilli through comparative genomics of 213 strains and associated genera.</title>
        <authorList>
            <person name="Sun Z."/>
            <person name="Harris H.M."/>
            <person name="McCann A."/>
            <person name="Guo C."/>
            <person name="Argimon S."/>
            <person name="Zhang W."/>
            <person name="Yang X."/>
            <person name="Jeffery I.B."/>
            <person name="Cooney J.C."/>
            <person name="Kagawa T.F."/>
            <person name="Liu W."/>
            <person name="Song Y."/>
            <person name="Salvetti E."/>
            <person name="Wrobel A."/>
            <person name="Rasinkangas P."/>
            <person name="Parkhill J."/>
            <person name="Rea M.C."/>
            <person name="O'Sullivan O."/>
            <person name="Ritari J."/>
            <person name="Douillard F.P."/>
            <person name="Paul Ross R."/>
            <person name="Yang R."/>
            <person name="Briner A.E."/>
            <person name="Felis G.E."/>
            <person name="de Vos W.M."/>
            <person name="Barrangou R."/>
            <person name="Klaenhammer T.R."/>
            <person name="Caufield P.W."/>
            <person name="Cui Y."/>
            <person name="Zhang H."/>
            <person name="O'Toole P.W."/>
        </authorList>
    </citation>
    <scope>NUCLEOTIDE SEQUENCE [LARGE SCALE GENOMIC DNA]</scope>
    <source>
        <strain evidence="2 3">DSM 17757</strain>
    </source>
</reference>
<comment type="caution">
    <text evidence="2">The sequence shown here is derived from an EMBL/GenBank/DDBJ whole genome shotgun (WGS) entry which is preliminary data.</text>
</comment>
<protein>
    <recommendedName>
        <fullName evidence="1">IrrE N-terminal-like domain-containing protein</fullName>
    </recommendedName>
</protein>
<keyword evidence="3" id="KW-1185">Reference proteome</keyword>
<feature type="domain" description="IrrE N-terminal-like" evidence="1">
    <location>
        <begin position="35"/>
        <end position="100"/>
    </location>
</feature>
<dbReference type="Pfam" id="PF06114">
    <property type="entry name" value="Peptidase_M78"/>
    <property type="match status" value="1"/>
</dbReference>
<evidence type="ECO:0000313" key="2">
    <source>
        <dbReference type="EMBL" id="KRN67788.1"/>
    </source>
</evidence>
<gene>
    <name evidence="2" type="ORF">IV80_GL000332</name>
</gene>
<evidence type="ECO:0000313" key="3">
    <source>
        <dbReference type="Proteomes" id="UP000051568"/>
    </source>
</evidence>
<accession>A0A0R2IZJ1</accession>
<dbReference type="STRING" id="319652.IV80_GL000332"/>
<proteinExistence type="predicted"/>
<dbReference type="AlphaFoldDB" id="A0A0R2IZJ1"/>